<feature type="region of interest" description="Disordered" evidence="1">
    <location>
        <begin position="37"/>
        <end position="57"/>
    </location>
</feature>
<proteinExistence type="predicted"/>
<dbReference type="AlphaFoldDB" id="A0A016S195"/>
<name>A0A016S195_9BILA</name>
<evidence type="ECO:0000256" key="1">
    <source>
        <dbReference type="SAM" id="MobiDB-lite"/>
    </source>
</evidence>
<evidence type="ECO:0000313" key="3">
    <source>
        <dbReference type="Proteomes" id="UP000024635"/>
    </source>
</evidence>
<gene>
    <name evidence="2" type="primary">Acey_s0323.g2488</name>
    <name evidence="2" type="ORF">Y032_0323g2488</name>
</gene>
<dbReference type="Proteomes" id="UP000024635">
    <property type="component" value="Unassembled WGS sequence"/>
</dbReference>
<evidence type="ECO:0000313" key="2">
    <source>
        <dbReference type="EMBL" id="EYB84077.1"/>
    </source>
</evidence>
<protein>
    <submittedName>
        <fullName evidence="2">Uncharacterized protein</fullName>
    </submittedName>
</protein>
<reference evidence="3" key="1">
    <citation type="journal article" date="2015" name="Nat. Genet.">
        <title>The genome and transcriptome of the zoonotic hookworm Ancylostoma ceylanicum identify infection-specific gene families.</title>
        <authorList>
            <person name="Schwarz E.M."/>
            <person name="Hu Y."/>
            <person name="Antoshechkin I."/>
            <person name="Miller M.M."/>
            <person name="Sternberg P.W."/>
            <person name="Aroian R.V."/>
        </authorList>
    </citation>
    <scope>NUCLEOTIDE SEQUENCE</scope>
    <source>
        <strain evidence="3">HY135</strain>
    </source>
</reference>
<dbReference type="EMBL" id="JARK01001659">
    <property type="protein sequence ID" value="EYB84077.1"/>
    <property type="molecule type" value="Genomic_DNA"/>
</dbReference>
<accession>A0A016S195</accession>
<organism evidence="2 3">
    <name type="scientific">Ancylostoma ceylanicum</name>
    <dbReference type="NCBI Taxonomy" id="53326"/>
    <lineage>
        <taxon>Eukaryota</taxon>
        <taxon>Metazoa</taxon>
        <taxon>Ecdysozoa</taxon>
        <taxon>Nematoda</taxon>
        <taxon>Chromadorea</taxon>
        <taxon>Rhabditida</taxon>
        <taxon>Rhabditina</taxon>
        <taxon>Rhabditomorpha</taxon>
        <taxon>Strongyloidea</taxon>
        <taxon>Ancylostomatidae</taxon>
        <taxon>Ancylostomatinae</taxon>
        <taxon>Ancylostoma</taxon>
    </lineage>
</organism>
<sequence length="94" mass="10414">MIVLHLLLPRQSSERSCTSFRLQLLKKGWVKGSNSNRIATKWQPNNNRTVSNDPNGTANPPILGIGAEILLVPLECLDMGKRFQSDIGDVVWAS</sequence>
<keyword evidence="3" id="KW-1185">Reference proteome</keyword>
<comment type="caution">
    <text evidence="2">The sequence shown here is derived from an EMBL/GenBank/DDBJ whole genome shotgun (WGS) entry which is preliminary data.</text>
</comment>